<dbReference type="Proteomes" id="UP001180020">
    <property type="component" value="Unassembled WGS sequence"/>
</dbReference>
<sequence length="57" mass="5644">MPNAGPNSSGRASSPTQCESFGRSKGSIQVSGDSLCCLSFCGCARPSSAGPPPDPQA</sequence>
<evidence type="ECO:0000313" key="2">
    <source>
        <dbReference type="EMBL" id="KAK1311221.1"/>
    </source>
</evidence>
<evidence type="ECO:0000313" key="3">
    <source>
        <dbReference type="Proteomes" id="UP001180020"/>
    </source>
</evidence>
<accession>A0AAV9EDE3</accession>
<organism evidence="2 3">
    <name type="scientific">Acorus calamus</name>
    <name type="common">Sweet flag</name>
    <dbReference type="NCBI Taxonomy" id="4465"/>
    <lineage>
        <taxon>Eukaryota</taxon>
        <taxon>Viridiplantae</taxon>
        <taxon>Streptophyta</taxon>
        <taxon>Embryophyta</taxon>
        <taxon>Tracheophyta</taxon>
        <taxon>Spermatophyta</taxon>
        <taxon>Magnoliopsida</taxon>
        <taxon>Liliopsida</taxon>
        <taxon>Acoraceae</taxon>
        <taxon>Acorus</taxon>
    </lineage>
</organism>
<protein>
    <submittedName>
        <fullName evidence="2">Uncharacterized protein</fullName>
    </submittedName>
</protein>
<feature type="compositionally biased region" description="Polar residues" evidence="1">
    <location>
        <begin position="1"/>
        <end position="19"/>
    </location>
</feature>
<evidence type="ECO:0000256" key="1">
    <source>
        <dbReference type="SAM" id="MobiDB-lite"/>
    </source>
</evidence>
<dbReference type="EMBL" id="JAUJYO010000008">
    <property type="protein sequence ID" value="KAK1311221.1"/>
    <property type="molecule type" value="Genomic_DNA"/>
</dbReference>
<gene>
    <name evidence="2" type="ORF">QJS10_CPA08g00392</name>
</gene>
<feature type="region of interest" description="Disordered" evidence="1">
    <location>
        <begin position="1"/>
        <end position="29"/>
    </location>
</feature>
<reference evidence="2" key="2">
    <citation type="submission" date="2023-06" db="EMBL/GenBank/DDBJ databases">
        <authorList>
            <person name="Ma L."/>
            <person name="Liu K.-W."/>
            <person name="Li Z."/>
            <person name="Hsiao Y.-Y."/>
            <person name="Qi Y."/>
            <person name="Fu T."/>
            <person name="Tang G."/>
            <person name="Zhang D."/>
            <person name="Sun W.-H."/>
            <person name="Liu D.-K."/>
            <person name="Li Y."/>
            <person name="Chen G.-Z."/>
            <person name="Liu X.-D."/>
            <person name="Liao X.-Y."/>
            <person name="Jiang Y.-T."/>
            <person name="Yu X."/>
            <person name="Hao Y."/>
            <person name="Huang J."/>
            <person name="Zhao X.-W."/>
            <person name="Ke S."/>
            <person name="Chen Y.-Y."/>
            <person name="Wu W.-L."/>
            <person name="Hsu J.-L."/>
            <person name="Lin Y.-F."/>
            <person name="Huang M.-D."/>
            <person name="Li C.-Y."/>
            <person name="Huang L."/>
            <person name="Wang Z.-W."/>
            <person name="Zhao X."/>
            <person name="Zhong W.-Y."/>
            <person name="Peng D.-H."/>
            <person name="Ahmad S."/>
            <person name="Lan S."/>
            <person name="Zhang J.-S."/>
            <person name="Tsai W.-C."/>
            <person name="Van De Peer Y."/>
            <person name="Liu Z.-J."/>
        </authorList>
    </citation>
    <scope>NUCLEOTIDE SEQUENCE</scope>
    <source>
        <strain evidence="2">CP</strain>
        <tissue evidence="2">Leaves</tissue>
    </source>
</reference>
<keyword evidence="3" id="KW-1185">Reference proteome</keyword>
<dbReference type="AlphaFoldDB" id="A0AAV9EDE3"/>
<reference evidence="2" key="1">
    <citation type="journal article" date="2023" name="Nat. Commun.">
        <title>Diploid and tetraploid genomes of Acorus and the evolution of monocots.</title>
        <authorList>
            <person name="Ma L."/>
            <person name="Liu K.W."/>
            <person name="Li Z."/>
            <person name="Hsiao Y.Y."/>
            <person name="Qi Y."/>
            <person name="Fu T."/>
            <person name="Tang G.D."/>
            <person name="Zhang D."/>
            <person name="Sun W.H."/>
            <person name="Liu D.K."/>
            <person name="Li Y."/>
            <person name="Chen G.Z."/>
            <person name="Liu X.D."/>
            <person name="Liao X.Y."/>
            <person name="Jiang Y.T."/>
            <person name="Yu X."/>
            <person name="Hao Y."/>
            <person name="Huang J."/>
            <person name="Zhao X.W."/>
            <person name="Ke S."/>
            <person name="Chen Y.Y."/>
            <person name="Wu W.L."/>
            <person name="Hsu J.L."/>
            <person name="Lin Y.F."/>
            <person name="Huang M.D."/>
            <person name="Li C.Y."/>
            <person name="Huang L."/>
            <person name="Wang Z.W."/>
            <person name="Zhao X."/>
            <person name="Zhong W.Y."/>
            <person name="Peng D.H."/>
            <person name="Ahmad S."/>
            <person name="Lan S."/>
            <person name="Zhang J.S."/>
            <person name="Tsai W.C."/>
            <person name="Van de Peer Y."/>
            <person name="Liu Z.J."/>
        </authorList>
    </citation>
    <scope>NUCLEOTIDE SEQUENCE</scope>
    <source>
        <strain evidence="2">CP</strain>
    </source>
</reference>
<comment type="caution">
    <text evidence="2">The sequence shown here is derived from an EMBL/GenBank/DDBJ whole genome shotgun (WGS) entry which is preliminary data.</text>
</comment>
<name>A0AAV9EDE3_ACOCL</name>
<proteinExistence type="predicted"/>